<dbReference type="Pfam" id="PF03630">
    <property type="entry name" value="Fumble"/>
    <property type="match status" value="1"/>
</dbReference>
<keyword evidence="2" id="KW-0808">Transferase</keyword>
<dbReference type="Gene3D" id="3.30.420.40">
    <property type="match status" value="1"/>
</dbReference>
<dbReference type="InterPro" id="IPR011602">
    <property type="entry name" value="Type_II_PanK_bac"/>
</dbReference>
<dbReference type="Proteomes" id="UP000199488">
    <property type="component" value="Unassembled WGS sequence"/>
</dbReference>
<dbReference type="NCBIfam" id="NF009842">
    <property type="entry name" value="PRK13317.1"/>
    <property type="match status" value="1"/>
</dbReference>
<dbReference type="InterPro" id="IPR004567">
    <property type="entry name" value="Type_II_PanK"/>
</dbReference>
<keyword evidence="1" id="KW-0963">Cytoplasm</keyword>
<accession>A0A1H2T1W4</accession>
<dbReference type="AlphaFoldDB" id="A0A1H2T1W4"/>
<reference evidence="7 8" key="1">
    <citation type="submission" date="2016-10" db="EMBL/GenBank/DDBJ databases">
        <authorList>
            <person name="de Groot N.N."/>
        </authorList>
    </citation>
    <scope>NUCLEOTIDE SEQUENCE [LARGE SCALE GENOMIC DNA]</scope>
    <source>
        <strain evidence="7 8">DSM 23126</strain>
    </source>
</reference>
<evidence type="ECO:0000256" key="4">
    <source>
        <dbReference type="ARBA" id="ARBA00022777"/>
    </source>
</evidence>
<dbReference type="OrthoDB" id="358216at2"/>
<gene>
    <name evidence="7" type="ORF">SAMN05421781_1208</name>
</gene>
<dbReference type="SUPFAM" id="SSF53067">
    <property type="entry name" value="Actin-like ATPase domain"/>
    <property type="match status" value="1"/>
</dbReference>
<dbReference type="EMBL" id="FNNC01000002">
    <property type="protein sequence ID" value="SDW37943.1"/>
    <property type="molecule type" value="Genomic_DNA"/>
</dbReference>
<evidence type="ECO:0000256" key="1">
    <source>
        <dbReference type="ARBA" id="ARBA00022490"/>
    </source>
</evidence>
<proteinExistence type="predicted"/>
<dbReference type="GO" id="GO:0004594">
    <property type="term" value="F:pantothenate kinase activity"/>
    <property type="evidence" value="ECO:0007669"/>
    <property type="project" value="InterPro"/>
</dbReference>
<keyword evidence="5" id="KW-0067">ATP-binding</keyword>
<dbReference type="STRING" id="1122204.SAMN05421781_1208"/>
<keyword evidence="3" id="KW-0547">Nucleotide-binding</keyword>
<dbReference type="CDD" id="cd24085">
    <property type="entry name" value="ASKHA_NBD_PanK-II_bac"/>
    <property type="match status" value="1"/>
</dbReference>
<dbReference type="PANTHER" id="PTHR12280">
    <property type="entry name" value="PANTOTHENATE KINASE"/>
    <property type="match status" value="1"/>
</dbReference>
<evidence type="ECO:0000313" key="8">
    <source>
        <dbReference type="Proteomes" id="UP000199488"/>
    </source>
</evidence>
<dbReference type="PANTHER" id="PTHR12280:SF20">
    <property type="entry name" value="4'-PHOSPHOPANTETHEINE PHOSPHATASE"/>
    <property type="match status" value="1"/>
</dbReference>
<dbReference type="RefSeq" id="WP_091612453.1">
    <property type="nucleotide sequence ID" value="NZ_FNNC01000002.1"/>
</dbReference>
<dbReference type="GO" id="GO:0015937">
    <property type="term" value="P:coenzyme A biosynthetic process"/>
    <property type="evidence" value="ECO:0007669"/>
    <property type="project" value="UniProtKB-KW"/>
</dbReference>
<organism evidence="7 8">
    <name type="scientific">Marinococcus luteus</name>
    <dbReference type="NCBI Taxonomy" id="1122204"/>
    <lineage>
        <taxon>Bacteria</taxon>
        <taxon>Bacillati</taxon>
        <taxon>Bacillota</taxon>
        <taxon>Bacilli</taxon>
        <taxon>Bacillales</taxon>
        <taxon>Bacillaceae</taxon>
        <taxon>Marinococcus</taxon>
    </lineage>
</organism>
<dbReference type="GO" id="GO:0005829">
    <property type="term" value="C:cytosol"/>
    <property type="evidence" value="ECO:0007669"/>
    <property type="project" value="TreeGrafter"/>
</dbReference>
<evidence type="ECO:0000256" key="6">
    <source>
        <dbReference type="ARBA" id="ARBA00022993"/>
    </source>
</evidence>
<dbReference type="InterPro" id="IPR043129">
    <property type="entry name" value="ATPase_NBD"/>
</dbReference>
<evidence type="ECO:0000256" key="5">
    <source>
        <dbReference type="ARBA" id="ARBA00022840"/>
    </source>
</evidence>
<keyword evidence="8" id="KW-1185">Reference proteome</keyword>
<evidence type="ECO:0000256" key="3">
    <source>
        <dbReference type="ARBA" id="ARBA00022741"/>
    </source>
</evidence>
<dbReference type="GO" id="GO:0005524">
    <property type="term" value="F:ATP binding"/>
    <property type="evidence" value="ECO:0007669"/>
    <property type="project" value="UniProtKB-KW"/>
</dbReference>
<evidence type="ECO:0000256" key="2">
    <source>
        <dbReference type="ARBA" id="ARBA00022679"/>
    </source>
</evidence>
<dbReference type="PIRSF" id="PIRSF036940">
    <property type="entry name" value="PanK_bac_aCoA"/>
    <property type="match status" value="1"/>
</dbReference>
<keyword evidence="4 7" id="KW-0418">Kinase</keyword>
<keyword evidence="6" id="KW-0173">Coenzyme A biosynthesis</keyword>
<evidence type="ECO:0000313" key="7">
    <source>
        <dbReference type="EMBL" id="SDW37943.1"/>
    </source>
</evidence>
<protein>
    <submittedName>
        <fullName evidence="7">Pantothenate kinase</fullName>
    </submittedName>
</protein>
<sequence length="286" mass="31725">MENEVVGIDAGGTLIKIAYRVNDEWELQKIPLTDMEKVQEWIEDRIDNPVIHITGGQAETLRKSLPWPAELISEFEATCKGVSYLRKHFNEDNTYGDTYIITNVGTGTSIHFAGPEEYERVGGSGMGGGTLIGLSYLLTGIETYEEILQLGKEGDGRSLNVKVKDIYTDEEPPISGDLTASNFGNIMNMKNNEYENKDYIAAVVRMIGETITTMSVQMADRLNTDSIVYIGSTFDKHDNLKEIIGGYTKLRGKEPCFLPYGEFSGAVGAYMHEQPQIAAKKAERKG</sequence>
<name>A0A1H2T1W4_9BACI</name>